<name>A0AAV6QN80_SOLSE</name>
<gene>
    <name evidence="1" type="ORF">JOB18_031176</name>
</gene>
<accession>A0AAV6QN80</accession>
<sequence>MKNCNFRSAQCGRADTRTYLKDFQVVSRGILSAVSSPSSLHLHASLRQLADASLICPISTSNLTPPAPPHRFDTEQHLSKTNHAVMSGEREVKVICRSEVDKHRMHKIVPRNLNQTRPNATSQSRV</sequence>
<evidence type="ECO:0000313" key="1">
    <source>
        <dbReference type="EMBL" id="KAG7494466.1"/>
    </source>
</evidence>
<comment type="caution">
    <text evidence="1">The sequence shown here is derived from an EMBL/GenBank/DDBJ whole genome shotgun (WGS) entry which is preliminary data.</text>
</comment>
<keyword evidence="2" id="KW-1185">Reference proteome</keyword>
<dbReference type="AlphaFoldDB" id="A0AAV6QN80"/>
<dbReference type="Proteomes" id="UP000693946">
    <property type="component" value="Linkage Group LG4"/>
</dbReference>
<protein>
    <submittedName>
        <fullName evidence="1">Uncharacterized protein</fullName>
    </submittedName>
</protein>
<reference evidence="1 2" key="1">
    <citation type="journal article" date="2021" name="Sci. Rep.">
        <title>Chromosome anchoring in Senegalese sole (Solea senegalensis) reveals sex-associated markers and genome rearrangements in flatfish.</title>
        <authorList>
            <person name="Guerrero-Cozar I."/>
            <person name="Gomez-Garrido J."/>
            <person name="Berbel C."/>
            <person name="Martinez-Blanch J.F."/>
            <person name="Alioto T."/>
            <person name="Claros M.G."/>
            <person name="Gagnaire P.A."/>
            <person name="Manchado M."/>
        </authorList>
    </citation>
    <scope>NUCLEOTIDE SEQUENCE [LARGE SCALE GENOMIC DNA]</scope>
    <source>
        <strain evidence="1">Sse05_10M</strain>
    </source>
</reference>
<organism evidence="1 2">
    <name type="scientific">Solea senegalensis</name>
    <name type="common">Senegalese sole</name>
    <dbReference type="NCBI Taxonomy" id="28829"/>
    <lineage>
        <taxon>Eukaryota</taxon>
        <taxon>Metazoa</taxon>
        <taxon>Chordata</taxon>
        <taxon>Craniata</taxon>
        <taxon>Vertebrata</taxon>
        <taxon>Euteleostomi</taxon>
        <taxon>Actinopterygii</taxon>
        <taxon>Neopterygii</taxon>
        <taxon>Teleostei</taxon>
        <taxon>Neoteleostei</taxon>
        <taxon>Acanthomorphata</taxon>
        <taxon>Carangaria</taxon>
        <taxon>Pleuronectiformes</taxon>
        <taxon>Pleuronectoidei</taxon>
        <taxon>Soleidae</taxon>
        <taxon>Solea</taxon>
    </lineage>
</organism>
<evidence type="ECO:0000313" key="2">
    <source>
        <dbReference type="Proteomes" id="UP000693946"/>
    </source>
</evidence>
<dbReference type="EMBL" id="JAGKHQ010000016">
    <property type="protein sequence ID" value="KAG7494466.1"/>
    <property type="molecule type" value="Genomic_DNA"/>
</dbReference>
<proteinExistence type="predicted"/>